<dbReference type="EMBL" id="UASN01000020">
    <property type="protein sequence ID" value="SPX56058.1"/>
    <property type="molecule type" value="Genomic_DNA"/>
</dbReference>
<reference evidence="1 2" key="1">
    <citation type="submission" date="2018-06" db="EMBL/GenBank/DDBJ databases">
        <authorList>
            <consortium name="Pathogen Informatics"/>
            <person name="Doyle S."/>
        </authorList>
    </citation>
    <scope>NUCLEOTIDE SEQUENCE [LARGE SCALE GENOMIC DNA]</scope>
    <source>
        <strain evidence="1 2">NCTC9601</strain>
    </source>
</reference>
<organism evidence="1 2">
    <name type="scientific">Klebsiella pneumoniae</name>
    <dbReference type="NCBI Taxonomy" id="573"/>
    <lineage>
        <taxon>Bacteria</taxon>
        <taxon>Pseudomonadati</taxon>
        <taxon>Pseudomonadota</taxon>
        <taxon>Gammaproteobacteria</taxon>
        <taxon>Enterobacterales</taxon>
        <taxon>Enterobacteriaceae</taxon>
        <taxon>Klebsiella/Raoultella group</taxon>
        <taxon>Klebsiella</taxon>
        <taxon>Klebsiella pneumoniae complex</taxon>
    </lineage>
</organism>
<sequence>MANTTLTLLAAGSLRSAFLPLVAHFRQHTGLAVDAQFGPAGLLRERIEAGSPCAVFASAQRGAPAGAAAGGSGAGMPGIASNQLMLTARRSPDNDGLGLAGAAQHAPPAVGDLHAGLRSVGRLYLAAVRPN</sequence>
<dbReference type="Gene3D" id="3.40.190.10">
    <property type="entry name" value="Periplasmic binding protein-like II"/>
    <property type="match status" value="1"/>
</dbReference>
<evidence type="ECO:0000313" key="2">
    <source>
        <dbReference type="Proteomes" id="UP000251123"/>
    </source>
</evidence>
<proteinExistence type="predicted"/>
<evidence type="ECO:0000313" key="1">
    <source>
        <dbReference type="EMBL" id="SPX56058.1"/>
    </source>
</evidence>
<name>A0A2X1QMG0_KLEPN</name>
<dbReference type="SUPFAM" id="SSF53850">
    <property type="entry name" value="Periplasmic binding protein-like II"/>
    <property type="match status" value="1"/>
</dbReference>
<gene>
    <name evidence="1" type="ORF">NCTC9601_03246</name>
</gene>
<dbReference type="Proteomes" id="UP000251123">
    <property type="component" value="Unassembled WGS sequence"/>
</dbReference>
<accession>A0A2X1QMG0</accession>
<dbReference type="AlphaFoldDB" id="A0A2X1QMG0"/>
<protein>
    <submittedName>
        <fullName evidence="1">Molybdenum-binding periplasmic protein</fullName>
    </submittedName>
</protein>
<dbReference type="Pfam" id="PF13531">
    <property type="entry name" value="SBP_bac_11"/>
    <property type="match status" value="1"/>
</dbReference>